<dbReference type="Proteomes" id="UP001374535">
    <property type="component" value="Chromosome 5"/>
</dbReference>
<organism evidence="2 3">
    <name type="scientific">Vigna mungo</name>
    <name type="common">Black gram</name>
    <name type="synonym">Phaseolus mungo</name>
    <dbReference type="NCBI Taxonomy" id="3915"/>
    <lineage>
        <taxon>Eukaryota</taxon>
        <taxon>Viridiplantae</taxon>
        <taxon>Streptophyta</taxon>
        <taxon>Embryophyta</taxon>
        <taxon>Tracheophyta</taxon>
        <taxon>Spermatophyta</taxon>
        <taxon>Magnoliopsida</taxon>
        <taxon>eudicotyledons</taxon>
        <taxon>Gunneridae</taxon>
        <taxon>Pentapetalae</taxon>
        <taxon>rosids</taxon>
        <taxon>fabids</taxon>
        <taxon>Fabales</taxon>
        <taxon>Fabaceae</taxon>
        <taxon>Papilionoideae</taxon>
        <taxon>50 kb inversion clade</taxon>
        <taxon>NPAAA clade</taxon>
        <taxon>indigoferoid/millettioid clade</taxon>
        <taxon>Phaseoleae</taxon>
        <taxon>Vigna</taxon>
    </lineage>
</organism>
<reference evidence="2 3" key="1">
    <citation type="journal article" date="2023" name="Life. Sci Alliance">
        <title>Evolutionary insights into 3D genome organization and epigenetic landscape of Vigna mungo.</title>
        <authorList>
            <person name="Junaid A."/>
            <person name="Singh B."/>
            <person name="Bhatia S."/>
        </authorList>
    </citation>
    <scope>NUCLEOTIDE SEQUENCE [LARGE SCALE GENOMIC DNA]</scope>
    <source>
        <strain evidence="2">Urdbean</strain>
    </source>
</reference>
<gene>
    <name evidence="2" type="ORF">V8G54_015816</name>
</gene>
<proteinExistence type="predicted"/>
<evidence type="ECO:0000313" key="2">
    <source>
        <dbReference type="EMBL" id="WVZ11286.1"/>
    </source>
</evidence>
<dbReference type="AlphaFoldDB" id="A0AAQ3NLY9"/>
<name>A0AAQ3NLY9_VIGMU</name>
<protein>
    <submittedName>
        <fullName evidence="2">Uncharacterized protein</fullName>
    </submittedName>
</protein>
<sequence>PPTVTLLLVVLLLLLCRRWIFHFNLLLLLPHAQAPRQQPPPVTLFMPRQPILQLRQNQPPSTTSRALLASTERIINRKRKPIRPGKIEPVLRIILLSQKLPQPSPPTFSPLRLKRHSLNRSWETTGVFLHLHLIPGFSFIIIQLRCRVSSLHLRLRFFKFPKQTLELLVKGTVKITHEKLWRIRAIETVVYPYEQPTLFFRYNDMHTILPRFSQRPLHIALVLRLTRRFRLPLPPHRHHPRPLLLGETPLEGLSQPGNALLPLLLHIHSTTERSREGHSPRTRNGVVEGSRERTALNWPREKERPPLSLRGSSFSSSGSRLQRESAEGSRSSEAIDGGVVILGLEHGFGHGTVGADRGSGNGLECGFGEIGAMRRREAERVGGREDAIGMRGREKARGGSDVAERVA</sequence>
<feature type="non-terminal residue" evidence="2">
    <location>
        <position position="1"/>
    </location>
</feature>
<dbReference type="EMBL" id="CP144696">
    <property type="protein sequence ID" value="WVZ11286.1"/>
    <property type="molecule type" value="Genomic_DNA"/>
</dbReference>
<feature type="compositionally biased region" description="Low complexity" evidence="1">
    <location>
        <begin position="306"/>
        <end position="320"/>
    </location>
</feature>
<evidence type="ECO:0000256" key="1">
    <source>
        <dbReference type="SAM" id="MobiDB-lite"/>
    </source>
</evidence>
<accession>A0AAQ3NLY9</accession>
<feature type="compositionally biased region" description="Basic and acidic residues" evidence="1">
    <location>
        <begin position="289"/>
        <end position="305"/>
    </location>
</feature>
<feature type="region of interest" description="Disordered" evidence="1">
    <location>
        <begin position="378"/>
        <end position="407"/>
    </location>
</feature>
<evidence type="ECO:0000313" key="3">
    <source>
        <dbReference type="Proteomes" id="UP001374535"/>
    </source>
</evidence>
<feature type="region of interest" description="Disordered" evidence="1">
    <location>
        <begin position="271"/>
        <end position="332"/>
    </location>
</feature>
<keyword evidence="3" id="KW-1185">Reference proteome</keyword>